<dbReference type="Proteomes" id="UP000017840">
    <property type="component" value="Unassembled WGS sequence"/>
</dbReference>
<comment type="caution">
    <text evidence="3">The sequence shown here is derived from an EMBL/GenBank/DDBJ whole genome shotgun (WGS) entry which is preliminary data.</text>
</comment>
<accession>V4HD55</accession>
<reference evidence="3 4" key="1">
    <citation type="journal article" date="2013" name="Genome Announc.">
        <title>Draft Genome Sequence of 'Candidatus Halobonum tyrrellensis' Strain G22, Isolated from the Hypersaline Waters of Lake Tyrrell, Australia.</title>
        <authorList>
            <person name="Ugalde J.A."/>
            <person name="Narasingarao P."/>
            <person name="Kuo S."/>
            <person name="Podell S."/>
            <person name="Allen E.E."/>
        </authorList>
    </citation>
    <scope>NUCLEOTIDE SEQUENCE [LARGE SCALE GENOMIC DNA]</scope>
    <source>
        <strain evidence="3 4">G22</strain>
    </source>
</reference>
<feature type="region of interest" description="Disordered" evidence="1">
    <location>
        <begin position="140"/>
        <end position="172"/>
    </location>
</feature>
<keyword evidence="4" id="KW-1185">Reference proteome</keyword>
<protein>
    <submittedName>
        <fullName evidence="3">Uncharacterized protein</fullName>
    </submittedName>
</protein>
<feature type="transmembrane region" description="Helical" evidence="2">
    <location>
        <begin position="208"/>
        <end position="226"/>
    </location>
</feature>
<organism evidence="3 4">
    <name type="scientific">Candidatus Halobonum tyrrellensis G22</name>
    <dbReference type="NCBI Taxonomy" id="1324957"/>
    <lineage>
        <taxon>Archaea</taxon>
        <taxon>Methanobacteriati</taxon>
        <taxon>Methanobacteriota</taxon>
        <taxon>Stenosarchaea group</taxon>
        <taxon>Halobacteria</taxon>
        <taxon>Halobacteriales</taxon>
        <taxon>Haloferacaceae</taxon>
        <taxon>Candidatus Halobonum</taxon>
    </lineage>
</organism>
<proteinExistence type="predicted"/>
<dbReference type="AlphaFoldDB" id="V4HD55"/>
<dbReference type="EMBL" id="ASGZ01000027">
    <property type="protein sequence ID" value="ESP88650.1"/>
    <property type="molecule type" value="Genomic_DNA"/>
</dbReference>
<dbReference type="RefSeq" id="WP_023394194.1">
    <property type="nucleotide sequence ID" value="NZ_ASGZ01000027.1"/>
</dbReference>
<evidence type="ECO:0000256" key="1">
    <source>
        <dbReference type="SAM" id="MobiDB-lite"/>
    </source>
</evidence>
<gene>
    <name evidence="3" type="ORF">K933_08043</name>
</gene>
<evidence type="ECO:0000256" key="2">
    <source>
        <dbReference type="SAM" id="Phobius"/>
    </source>
</evidence>
<sequence>MPSRRAGSLVPFAVALLLVAASGVAAGHAAVLFTARDLSVDAEGSVDVGVTFHDVDRVEFRLEGPDGFRLSASVENGGDAGATLELDAAAAGRGDAGAAVSVAGATLRDASVEGAPGGALPAGTYRMTLVTRGITVDRGTLTVERRVTPTDAPTPDPSGADDPGDAPTGTATAADTTANATAAGATTADSGGVTLGTTATGGPGPGPLGALVAVAACLLAYAAAAVRTR</sequence>
<dbReference type="PATRIC" id="fig|1324957.4.peg.1631"/>
<feature type="compositionally biased region" description="Low complexity" evidence="1">
    <location>
        <begin position="149"/>
        <end position="172"/>
    </location>
</feature>
<dbReference type="STRING" id="1324957.K933_08043"/>
<keyword evidence="2" id="KW-0812">Transmembrane</keyword>
<evidence type="ECO:0000313" key="4">
    <source>
        <dbReference type="Proteomes" id="UP000017840"/>
    </source>
</evidence>
<name>V4HD55_9EURY</name>
<keyword evidence="2" id="KW-1133">Transmembrane helix</keyword>
<keyword evidence="2" id="KW-0472">Membrane</keyword>
<evidence type="ECO:0000313" key="3">
    <source>
        <dbReference type="EMBL" id="ESP88650.1"/>
    </source>
</evidence>